<dbReference type="RefSeq" id="WP_284319239.1">
    <property type="nucleotide sequence ID" value="NZ_BSOB01000004.1"/>
</dbReference>
<gene>
    <name evidence="3" type="ORF">GCM10007901_04250</name>
</gene>
<proteinExistence type="predicted"/>
<evidence type="ECO:0000313" key="3">
    <source>
        <dbReference type="EMBL" id="GLQ91475.1"/>
    </source>
</evidence>
<dbReference type="EMBL" id="BSOB01000004">
    <property type="protein sequence ID" value="GLQ91475.1"/>
    <property type="molecule type" value="Genomic_DNA"/>
</dbReference>
<sequence length="206" mass="22859">MKRAAIAILLYLALITSLHAQTLEQQLRSQLADARSQLQDLQGQQAQWQAEKTKLEQERDAARKEADAAKAELGKHRSASTQDTAALASERAAREQAESEVQRLQKTVADANANEHTQEQHGNDLAGQLHEAQTQVATCTAKNQQLYQIGNEILDAYSHMSIGRVIASRQPFAASERAKLENAAQAYGDRLYEQRYDPRATPSKKP</sequence>
<feature type="chain" id="PRO_5046968790" description="DNA repair protein" evidence="2">
    <location>
        <begin position="21"/>
        <end position="206"/>
    </location>
</feature>
<reference evidence="4" key="1">
    <citation type="journal article" date="2019" name="Int. J. Syst. Evol. Microbiol.">
        <title>The Global Catalogue of Microorganisms (GCM) 10K type strain sequencing project: providing services to taxonomists for standard genome sequencing and annotation.</title>
        <authorList>
            <consortium name="The Broad Institute Genomics Platform"/>
            <consortium name="The Broad Institute Genome Sequencing Center for Infectious Disease"/>
            <person name="Wu L."/>
            <person name="Ma J."/>
        </authorList>
    </citation>
    <scope>NUCLEOTIDE SEQUENCE [LARGE SCALE GENOMIC DNA]</scope>
    <source>
        <strain evidence="4">NBRC 111980</strain>
    </source>
</reference>
<feature type="signal peptide" evidence="2">
    <location>
        <begin position="1"/>
        <end position="20"/>
    </location>
</feature>
<evidence type="ECO:0000256" key="2">
    <source>
        <dbReference type="SAM" id="SignalP"/>
    </source>
</evidence>
<keyword evidence="4" id="KW-1185">Reference proteome</keyword>
<comment type="caution">
    <text evidence="3">The sequence shown here is derived from an EMBL/GenBank/DDBJ whole genome shotgun (WGS) entry which is preliminary data.</text>
</comment>
<evidence type="ECO:0008006" key="5">
    <source>
        <dbReference type="Google" id="ProtNLM"/>
    </source>
</evidence>
<feature type="compositionally biased region" description="Basic and acidic residues" evidence="1">
    <location>
        <begin position="91"/>
        <end position="101"/>
    </location>
</feature>
<protein>
    <recommendedName>
        <fullName evidence="5">DNA repair protein</fullName>
    </recommendedName>
</protein>
<feature type="compositionally biased region" description="Basic and acidic residues" evidence="1">
    <location>
        <begin position="54"/>
        <end position="75"/>
    </location>
</feature>
<evidence type="ECO:0000256" key="1">
    <source>
        <dbReference type="SAM" id="MobiDB-lite"/>
    </source>
</evidence>
<feature type="region of interest" description="Disordered" evidence="1">
    <location>
        <begin position="54"/>
        <end position="101"/>
    </location>
</feature>
<feature type="region of interest" description="Disordered" evidence="1">
    <location>
        <begin position="186"/>
        <end position="206"/>
    </location>
</feature>
<dbReference type="Gene3D" id="1.10.287.1490">
    <property type="match status" value="1"/>
</dbReference>
<keyword evidence="2" id="KW-0732">Signal</keyword>
<name>A0ABQ5XIE3_9GAMM</name>
<accession>A0ABQ5XIE3</accession>
<organism evidence="3 4">
    <name type="scientific">Dyella acidisoli</name>
    <dbReference type="NCBI Taxonomy" id="1867834"/>
    <lineage>
        <taxon>Bacteria</taxon>
        <taxon>Pseudomonadati</taxon>
        <taxon>Pseudomonadota</taxon>
        <taxon>Gammaproteobacteria</taxon>
        <taxon>Lysobacterales</taxon>
        <taxon>Rhodanobacteraceae</taxon>
        <taxon>Dyella</taxon>
    </lineage>
</organism>
<dbReference type="Proteomes" id="UP001156670">
    <property type="component" value="Unassembled WGS sequence"/>
</dbReference>
<evidence type="ECO:0000313" key="4">
    <source>
        <dbReference type="Proteomes" id="UP001156670"/>
    </source>
</evidence>